<dbReference type="Pfam" id="PF00665">
    <property type="entry name" value="rve"/>
    <property type="match status" value="1"/>
</dbReference>
<dbReference type="EMBL" id="JAAIUW010000003">
    <property type="protein sequence ID" value="KAF7839778.1"/>
    <property type="molecule type" value="Genomic_DNA"/>
</dbReference>
<dbReference type="GO" id="GO:0015074">
    <property type="term" value="P:DNA integration"/>
    <property type="evidence" value="ECO:0007669"/>
    <property type="project" value="InterPro"/>
</dbReference>
<dbReference type="InterPro" id="IPR001878">
    <property type="entry name" value="Znf_CCHC"/>
</dbReference>
<keyword evidence="1" id="KW-0378">Hydrolase</keyword>
<gene>
    <name evidence="6" type="ORF">G2W53_008260</name>
</gene>
<feature type="region of interest" description="Disordered" evidence="3">
    <location>
        <begin position="225"/>
        <end position="278"/>
    </location>
</feature>
<evidence type="ECO:0000256" key="2">
    <source>
        <dbReference type="PROSITE-ProRule" id="PRU00047"/>
    </source>
</evidence>
<feature type="compositionally biased region" description="Basic and acidic residues" evidence="3">
    <location>
        <begin position="265"/>
        <end position="278"/>
    </location>
</feature>
<keyword evidence="7" id="KW-1185">Reference proteome</keyword>
<dbReference type="InterPro" id="IPR012337">
    <property type="entry name" value="RNaseH-like_sf"/>
</dbReference>
<dbReference type="Pfam" id="PF00098">
    <property type="entry name" value="zf-CCHC"/>
    <property type="match status" value="1"/>
</dbReference>
<dbReference type="InterPro" id="IPR054722">
    <property type="entry name" value="PolX-like_BBD"/>
</dbReference>
<evidence type="ECO:0000313" key="7">
    <source>
        <dbReference type="Proteomes" id="UP000634136"/>
    </source>
</evidence>
<dbReference type="GO" id="GO:0008270">
    <property type="term" value="F:zinc ion binding"/>
    <property type="evidence" value="ECO:0007669"/>
    <property type="project" value="UniProtKB-KW"/>
</dbReference>
<feature type="region of interest" description="Disordered" evidence="3">
    <location>
        <begin position="798"/>
        <end position="874"/>
    </location>
</feature>
<organism evidence="6 7">
    <name type="scientific">Senna tora</name>
    <dbReference type="NCBI Taxonomy" id="362788"/>
    <lineage>
        <taxon>Eukaryota</taxon>
        <taxon>Viridiplantae</taxon>
        <taxon>Streptophyta</taxon>
        <taxon>Embryophyta</taxon>
        <taxon>Tracheophyta</taxon>
        <taxon>Spermatophyta</taxon>
        <taxon>Magnoliopsida</taxon>
        <taxon>eudicotyledons</taxon>
        <taxon>Gunneridae</taxon>
        <taxon>Pentapetalae</taxon>
        <taxon>rosids</taxon>
        <taxon>fabids</taxon>
        <taxon>Fabales</taxon>
        <taxon>Fabaceae</taxon>
        <taxon>Caesalpinioideae</taxon>
        <taxon>Cassia clade</taxon>
        <taxon>Senna</taxon>
    </lineage>
</organism>
<dbReference type="GO" id="GO:0006508">
    <property type="term" value="P:proteolysis"/>
    <property type="evidence" value="ECO:0007669"/>
    <property type="project" value="UniProtKB-KW"/>
</dbReference>
<keyword evidence="1" id="KW-0645">Protease</keyword>
<feature type="domain" description="Integrase catalytic" evidence="5">
    <location>
        <begin position="547"/>
        <end position="713"/>
    </location>
</feature>
<evidence type="ECO:0000259" key="5">
    <source>
        <dbReference type="PROSITE" id="PS50994"/>
    </source>
</evidence>
<dbReference type="InterPro" id="IPR036397">
    <property type="entry name" value="RNaseH_sf"/>
</dbReference>
<dbReference type="SUPFAM" id="SSF57756">
    <property type="entry name" value="Retrovirus zinc finger-like domains"/>
    <property type="match status" value="1"/>
</dbReference>
<dbReference type="Proteomes" id="UP000634136">
    <property type="component" value="Unassembled WGS sequence"/>
</dbReference>
<dbReference type="Pfam" id="PF14223">
    <property type="entry name" value="Retrotran_gag_2"/>
    <property type="match status" value="1"/>
</dbReference>
<accession>A0A834X8F8</accession>
<dbReference type="SMART" id="SM00343">
    <property type="entry name" value="ZnF_C2HC"/>
    <property type="match status" value="1"/>
</dbReference>
<dbReference type="Pfam" id="PF13976">
    <property type="entry name" value="gag_pre-integrs"/>
    <property type="match status" value="1"/>
</dbReference>
<dbReference type="PANTHER" id="PTHR42648:SF18">
    <property type="entry name" value="RETROTRANSPOSON, UNCLASSIFIED-LIKE PROTEIN"/>
    <property type="match status" value="1"/>
</dbReference>
<evidence type="ECO:0000256" key="1">
    <source>
        <dbReference type="ARBA" id="ARBA00022670"/>
    </source>
</evidence>
<dbReference type="InterPro" id="IPR001584">
    <property type="entry name" value="Integrase_cat-core"/>
</dbReference>
<dbReference type="AlphaFoldDB" id="A0A834X8F8"/>
<sequence>MLEDQEVLTEVQGTVKKMADIGSSVNGMEKLNSNNYNTWSTRMRFYLLSQDLWSLVGGEETQPPTEGEDLKKWKVRAGKAMYVLSVTVEDDILQHIKEAKTPKEAWDTLTALYARTNDAKLQHLENELLSMSQQNMTIGEYFTKVKSICQEISKLDPQNPITETRMRRIIVHELRPEFLGLVTATRGWAKEPTLIELENILANQEALDKQMSKASLQEEDKALFSKGAKGRVTKSSVTEEMSRGRGGWRGSQQRWSSKPGGAQRSQDEESRNEREKYRQEGRCYNCGRKGHFARECWRPKRTEGNAMTYAQQNSKEEELNFRPSKGSEEIAASCIEEKEDEMALVSMNNNSVNYKEDWIIDSGCSNHMTGDRGKLSAVEEYKGSRVVVTANNSRLPIAHVGSTTVVPRYSSEQVKLQNVYHVPGMKKNLLSVSQLTSEGKFVVFGPKDVKVYRSINPTSAPIMEGRRVESVYVMSAQEAYVDKTRKNETADLWHARLGHVGYHKLKVMMNKQMLKGLPQLEVRDNVVCAGCQYGKVHQLPYEESNFRAKAPLELVHSDVFGPMKQPSVSGYQYMITFIDDYSRYVWVDFMKEKSEALSKFKIFKEKNEGEVGHKILCLRTDNGGEYTSKEFSEYLRQNKIRRQLTCPGTQQQNGVAERKNRHLAEICRSMLHVKNVPPRFWAECMKTTVHIINRLPQAKLGFVSPYEKLWRVKPTVSHFRVFGCVCYAFVPDHLRSKFDKKAVRCIFVGYDNERKGWRCCDPTTGRCYVSRNVVFDEASSWWSPQVTVLPDSKEIEEKLQEQASEDDERQESSPVNAGDNHAREKSPWKTGVHVTAEDARPSQFEEPEEIREEILPPQQELRRSTRQRKPNPKYANIAIMEDGRANVTAEYKKERMKIGRTTFREISR</sequence>
<dbReference type="Pfam" id="PF25597">
    <property type="entry name" value="SH3_retrovirus"/>
    <property type="match status" value="1"/>
</dbReference>
<protein>
    <submittedName>
        <fullName evidence="6">Retrovirus-related Pol polyprotein from transposon TNT 1-94</fullName>
    </submittedName>
</protein>
<evidence type="ECO:0000259" key="4">
    <source>
        <dbReference type="PROSITE" id="PS50158"/>
    </source>
</evidence>
<keyword evidence="2" id="KW-0479">Metal-binding</keyword>
<evidence type="ECO:0000256" key="3">
    <source>
        <dbReference type="SAM" id="MobiDB-lite"/>
    </source>
</evidence>
<dbReference type="Gene3D" id="3.30.420.10">
    <property type="entry name" value="Ribonuclease H-like superfamily/Ribonuclease H"/>
    <property type="match status" value="1"/>
</dbReference>
<dbReference type="InterPro" id="IPR025724">
    <property type="entry name" value="GAG-pre-integrase_dom"/>
</dbReference>
<dbReference type="InterPro" id="IPR036875">
    <property type="entry name" value="Znf_CCHC_sf"/>
</dbReference>
<dbReference type="Gene3D" id="4.10.60.10">
    <property type="entry name" value="Zinc finger, CCHC-type"/>
    <property type="match status" value="1"/>
</dbReference>
<evidence type="ECO:0000313" key="6">
    <source>
        <dbReference type="EMBL" id="KAF7839778.1"/>
    </source>
</evidence>
<reference evidence="6" key="1">
    <citation type="submission" date="2020-09" db="EMBL/GenBank/DDBJ databases">
        <title>Genome-Enabled Discovery of Anthraquinone Biosynthesis in Senna tora.</title>
        <authorList>
            <person name="Kang S.-H."/>
            <person name="Pandey R.P."/>
            <person name="Lee C.-M."/>
            <person name="Sim J.-S."/>
            <person name="Jeong J.-T."/>
            <person name="Choi B.-S."/>
            <person name="Jung M."/>
            <person name="Ginzburg D."/>
            <person name="Zhao K."/>
            <person name="Won S.Y."/>
            <person name="Oh T.-J."/>
            <person name="Yu Y."/>
            <person name="Kim N.-H."/>
            <person name="Lee O.R."/>
            <person name="Lee T.-H."/>
            <person name="Bashyal P."/>
            <person name="Kim T.-S."/>
            <person name="Lee W.-H."/>
            <person name="Kawkins C."/>
            <person name="Kim C.-K."/>
            <person name="Kim J.S."/>
            <person name="Ahn B.O."/>
            <person name="Rhee S.Y."/>
            <person name="Sohng J.K."/>
        </authorList>
    </citation>
    <scope>NUCLEOTIDE SEQUENCE</scope>
    <source>
        <tissue evidence="6">Leaf</tissue>
    </source>
</reference>
<dbReference type="GO" id="GO:0008233">
    <property type="term" value="F:peptidase activity"/>
    <property type="evidence" value="ECO:0007669"/>
    <property type="project" value="UniProtKB-KW"/>
</dbReference>
<dbReference type="InterPro" id="IPR039537">
    <property type="entry name" value="Retrotran_Ty1/copia-like"/>
</dbReference>
<dbReference type="PANTHER" id="PTHR42648">
    <property type="entry name" value="TRANSPOSASE, PUTATIVE-RELATED"/>
    <property type="match status" value="1"/>
</dbReference>
<keyword evidence="2" id="KW-0862">Zinc</keyword>
<dbReference type="PROSITE" id="PS50994">
    <property type="entry name" value="INTEGRASE"/>
    <property type="match status" value="1"/>
</dbReference>
<dbReference type="PROSITE" id="PS50158">
    <property type="entry name" value="ZF_CCHC"/>
    <property type="match status" value="1"/>
</dbReference>
<dbReference type="InterPro" id="IPR057670">
    <property type="entry name" value="SH3_retrovirus"/>
</dbReference>
<comment type="caution">
    <text evidence="6">The sequence shown here is derived from an EMBL/GenBank/DDBJ whole genome shotgun (WGS) entry which is preliminary data.</text>
</comment>
<dbReference type="Pfam" id="PF22936">
    <property type="entry name" value="Pol_BBD"/>
    <property type="match status" value="1"/>
</dbReference>
<dbReference type="SUPFAM" id="SSF53098">
    <property type="entry name" value="Ribonuclease H-like"/>
    <property type="match status" value="1"/>
</dbReference>
<keyword evidence="2" id="KW-0863">Zinc-finger</keyword>
<feature type="domain" description="CCHC-type" evidence="4">
    <location>
        <begin position="282"/>
        <end position="296"/>
    </location>
</feature>
<dbReference type="GO" id="GO:0003676">
    <property type="term" value="F:nucleic acid binding"/>
    <property type="evidence" value="ECO:0007669"/>
    <property type="project" value="InterPro"/>
</dbReference>
<proteinExistence type="predicted"/>
<name>A0A834X8F8_9FABA</name>
<dbReference type="OrthoDB" id="997963at2759"/>